<evidence type="ECO:0000256" key="9">
    <source>
        <dbReference type="ARBA" id="ARBA00023136"/>
    </source>
</evidence>
<feature type="coiled-coil region" evidence="10">
    <location>
        <begin position="271"/>
        <end position="298"/>
    </location>
</feature>
<dbReference type="STRING" id="284811.Q757N8"/>
<evidence type="ECO:0000256" key="3">
    <source>
        <dbReference type="ARBA" id="ARBA00022448"/>
    </source>
</evidence>
<feature type="domain" description="T-SNARE coiled-coil homology" evidence="13">
    <location>
        <begin position="233"/>
        <end position="295"/>
    </location>
</feature>
<evidence type="ECO:0000259" key="13">
    <source>
        <dbReference type="PROSITE" id="PS50192"/>
    </source>
</evidence>
<organism evidence="14 15">
    <name type="scientific">Eremothecium gossypii (strain ATCC 10895 / CBS 109.51 / FGSC 9923 / NRRL Y-1056)</name>
    <name type="common">Yeast</name>
    <name type="synonym">Ashbya gossypii</name>
    <dbReference type="NCBI Taxonomy" id="284811"/>
    <lineage>
        <taxon>Eukaryota</taxon>
        <taxon>Fungi</taxon>
        <taxon>Dikarya</taxon>
        <taxon>Ascomycota</taxon>
        <taxon>Saccharomycotina</taxon>
        <taxon>Saccharomycetes</taxon>
        <taxon>Saccharomycetales</taxon>
        <taxon>Saccharomycetaceae</taxon>
        <taxon>Eremothecium</taxon>
    </lineage>
</organism>
<dbReference type="GO" id="GO:0031201">
    <property type="term" value="C:SNARE complex"/>
    <property type="evidence" value="ECO:0000318"/>
    <property type="project" value="GO_Central"/>
</dbReference>
<dbReference type="GO" id="GO:0005484">
    <property type="term" value="F:SNAP receptor activity"/>
    <property type="evidence" value="ECO:0000318"/>
    <property type="project" value="GO_Central"/>
</dbReference>
<evidence type="ECO:0000256" key="4">
    <source>
        <dbReference type="ARBA" id="ARBA00022692"/>
    </source>
</evidence>
<dbReference type="GO" id="GO:0000139">
    <property type="term" value="C:Golgi membrane"/>
    <property type="evidence" value="ECO:0007669"/>
    <property type="project" value="UniProtKB-SubCell"/>
</dbReference>
<feature type="transmembrane region" description="Helical" evidence="12">
    <location>
        <begin position="307"/>
        <end position="324"/>
    </location>
</feature>
<dbReference type="PROSITE" id="PS50192">
    <property type="entry name" value="T_SNARE"/>
    <property type="match status" value="1"/>
</dbReference>
<dbReference type="GO" id="GO:0012505">
    <property type="term" value="C:endomembrane system"/>
    <property type="evidence" value="ECO:0000318"/>
    <property type="project" value="GO_Central"/>
</dbReference>
<dbReference type="InterPro" id="IPR010989">
    <property type="entry name" value="SNARE"/>
</dbReference>
<evidence type="ECO:0000256" key="10">
    <source>
        <dbReference type="SAM" id="Coils"/>
    </source>
</evidence>
<evidence type="ECO:0000313" key="15">
    <source>
        <dbReference type="Proteomes" id="UP000000591"/>
    </source>
</evidence>
<keyword evidence="4 12" id="KW-0812">Transmembrane</keyword>
<sequence length="349" mass="39745">MYRDRTNLFLSYHRTFPHQRHWRSQQGPGAGGEPGDVEAVGEIGAAEEAHPMLEMAQKQAAQLPPGFFEEVQRIDAELAGNDVHMVALAKLYRKNALPGFVDKTADEREIEALSFKTIAGLQRCYEAIKRLQAGREAQRFQGRALGRGELAILENCCRAYAAKIQAASHRFRVMQNNYLKFLNNDDFKPLPAATNDQETLQLLEEEGEREAQQELDSYSQQTLQKQRQKQRETQYLEDRDAEITQLAKGVLEVSTIFREMQTLILDQGTVVDRIDYNLENTNIDLKQAQRELDQAVGYQKRTQKCKVIMLLSLLVVFFFFVVLLKPRSSGTPDKGAGARPEDRPAEDRN</sequence>
<dbReference type="GO" id="GO:0048278">
    <property type="term" value="P:vesicle docking"/>
    <property type="evidence" value="ECO:0000318"/>
    <property type="project" value="GO_Central"/>
</dbReference>
<evidence type="ECO:0000256" key="1">
    <source>
        <dbReference type="ARBA" id="ARBA00004409"/>
    </source>
</evidence>
<feature type="compositionally biased region" description="Basic and acidic residues" evidence="11">
    <location>
        <begin position="339"/>
        <end position="349"/>
    </location>
</feature>
<evidence type="ECO:0000256" key="8">
    <source>
        <dbReference type="ARBA" id="ARBA00023054"/>
    </source>
</evidence>
<dbReference type="GO" id="GO:0006886">
    <property type="term" value="P:intracellular protein transport"/>
    <property type="evidence" value="ECO:0000318"/>
    <property type="project" value="GO_Central"/>
</dbReference>
<dbReference type="Pfam" id="PF05739">
    <property type="entry name" value="SNARE"/>
    <property type="match status" value="1"/>
</dbReference>
<dbReference type="EMBL" id="AE016818">
    <property type="protein sequence ID" value="AAS52659.2"/>
    <property type="molecule type" value="Genomic_DNA"/>
</dbReference>
<dbReference type="InterPro" id="IPR000727">
    <property type="entry name" value="T_SNARE_dom"/>
</dbReference>
<dbReference type="InParanoid" id="Q757N8"/>
<dbReference type="PANTHER" id="PTHR19957">
    <property type="entry name" value="SYNTAXIN"/>
    <property type="match status" value="1"/>
</dbReference>
<dbReference type="OMA" id="NRKMCII"/>
<keyword evidence="9 12" id="KW-0472">Membrane</keyword>
<evidence type="ECO:0000256" key="6">
    <source>
        <dbReference type="ARBA" id="ARBA00022989"/>
    </source>
</evidence>
<dbReference type="Proteomes" id="UP000000591">
    <property type="component" value="Chromosome V"/>
</dbReference>
<keyword evidence="15" id="KW-1185">Reference proteome</keyword>
<comment type="similarity">
    <text evidence="2">Belongs to the syntaxin family.</text>
</comment>
<dbReference type="PANTHER" id="PTHR19957:SF83">
    <property type="entry name" value="SYNTAXIN-16"/>
    <property type="match status" value="1"/>
</dbReference>
<evidence type="ECO:0000313" key="14">
    <source>
        <dbReference type="EMBL" id="AAS52659.2"/>
    </source>
</evidence>
<dbReference type="eggNOG" id="KOG0809">
    <property type="taxonomic scope" value="Eukaryota"/>
</dbReference>
<keyword evidence="6 12" id="KW-1133">Transmembrane helix</keyword>
<evidence type="ECO:0000256" key="2">
    <source>
        <dbReference type="ARBA" id="ARBA00009063"/>
    </source>
</evidence>
<dbReference type="InterPro" id="IPR045242">
    <property type="entry name" value="Syntaxin"/>
</dbReference>
<dbReference type="Gene3D" id="1.20.58.70">
    <property type="match status" value="1"/>
</dbReference>
<reference evidence="15" key="2">
    <citation type="journal article" date="2013" name="G3 (Bethesda)">
        <title>Genomes of Ashbya fungi isolated from insects reveal four mating-type loci, numerous translocations, lack of transposons, and distinct gene duplications.</title>
        <authorList>
            <person name="Dietrich F.S."/>
            <person name="Voegeli S."/>
            <person name="Kuo S."/>
            <person name="Philippsen P."/>
        </authorList>
    </citation>
    <scope>GENOME REANNOTATION</scope>
    <source>
        <strain evidence="15">ATCC 10895 / CBS 109.51 / FGSC 9923 / NRRL Y-1056</strain>
    </source>
</reference>
<keyword evidence="3" id="KW-0813">Transport</keyword>
<dbReference type="GO" id="GO:0000149">
    <property type="term" value="F:SNARE binding"/>
    <property type="evidence" value="ECO:0000318"/>
    <property type="project" value="GO_Central"/>
</dbReference>
<feature type="region of interest" description="Disordered" evidence="11">
    <location>
        <begin position="211"/>
        <end position="231"/>
    </location>
</feature>
<evidence type="ECO:0000256" key="7">
    <source>
        <dbReference type="ARBA" id="ARBA00023034"/>
    </source>
</evidence>
<protein>
    <submittedName>
        <fullName evidence="14">AEL026Cp</fullName>
    </submittedName>
</protein>
<evidence type="ECO:0000256" key="5">
    <source>
        <dbReference type="ARBA" id="ARBA00022927"/>
    </source>
</evidence>
<gene>
    <name evidence="14" type="ORF">AGOS_AEL026C</name>
</gene>
<dbReference type="PROSITE" id="PS00914">
    <property type="entry name" value="SYNTAXIN"/>
    <property type="match status" value="1"/>
</dbReference>
<evidence type="ECO:0000256" key="11">
    <source>
        <dbReference type="SAM" id="MobiDB-lite"/>
    </source>
</evidence>
<reference evidence="14 15" key="1">
    <citation type="journal article" date="2004" name="Science">
        <title>The Ashbya gossypii genome as a tool for mapping the ancient Saccharomyces cerevisiae genome.</title>
        <authorList>
            <person name="Dietrich F.S."/>
            <person name="Voegeli S."/>
            <person name="Brachat S."/>
            <person name="Lerch A."/>
            <person name="Gates K."/>
            <person name="Steiner S."/>
            <person name="Mohr C."/>
            <person name="Pohlmann R."/>
            <person name="Luedi P."/>
            <person name="Choi S."/>
            <person name="Wing R.A."/>
            <person name="Flavier A."/>
            <person name="Gaffney T.D."/>
            <person name="Philippsen P."/>
        </authorList>
    </citation>
    <scope>NUCLEOTIDE SEQUENCE [LARGE SCALE GENOMIC DNA]</scope>
    <source>
        <strain evidence="15">ATCC 10895 / CBS 109.51 / FGSC 9923 / NRRL Y-1056</strain>
    </source>
</reference>
<dbReference type="RefSeq" id="NP_984835.2">
    <property type="nucleotide sequence ID" value="NM_210189.2"/>
</dbReference>
<dbReference type="HOGENOM" id="CLU_038177_0_0_1"/>
<dbReference type="SMART" id="SM00397">
    <property type="entry name" value="t_SNARE"/>
    <property type="match status" value="1"/>
</dbReference>
<dbReference type="FunCoup" id="Q757N8">
    <property type="interactions" value="789"/>
</dbReference>
<comment type="subcellular location">
    <subcellularLocation>
        <location evidence="1">Golgi apparatus membrane</location>
        <topology evidence="1">Single-pass type IV membrane protein</topology>
    </subcellularLocation>
</comment>
<dbReference type="OrthoDB" id="10251371at2759"/>
<dbReference type="InterPro" id="IPR006012">
    <property type="entry name" value="Syntaxin/epimorphin_CS"/>
</dbReference>
<evidence type="ECO:0000256" key="12">
    <source>
        <dbReference type="SAM" id="Phobius"/>
    </source>
</evidence>
<dbReference type="CDD" id="cd15845">
    <property type="entry name" value="SNARE_syntaxin16"/>
    <property type="match status" value="1"/>
</dbReference>
<dbReference type="KEGG" id="ago:AGOS_AEL026C"/>
<accession>Q757N8</accession>
<dbReference type="GO" id="GO:0006906">
    <property type="term" value="P:vesicle fusion"/>
    <property type="evidence" value="ECO:0000318"/>
    <property type="project" value="GO_Central"/>
</dbReference>
<dbReference type="AlphaFoldDB" id="Q757N8"/>
<keyword evidence="5" id="KW-0653">Protein transport</keyword>
<name>Q757N8_EREGS</name>
<keyword evidence="8 10" id="KW-0175">Coiled coil</keyword>
<dbReference type="GeneID" id="4621032"/>
<keyword evidence="7" id="KW-0333">Golgi apparatus</keyword>
<feature type="region of interest" description="Disordered" evidence="11">
    <location>
        <begin position="329"/>
        <end position="349"/>
    </location>
</feature>
<proteinExistence type="inferred from homology"/>
<dbReference type="SUPFAM" id="SSF47661">
    <property type="entry name" value="t-snare proteins"/>
    <property type="match status" value="1"/>
</dbReference>